<sequence>MNLSNNKSKTTKWKIPLYKVFTDENDIKQISNVLKRGMDWAIGPEIEKLESSLAQYIGRKYCIAFNSGTSAGHAALIALGINSKAEVIVPSFTFISTANWPLMVQSSPKFADIEIQNYGMDPKDLETKISKKTKAVIPIHYGGLPCKIDEIKEISNKNNIYLIEDAAESFGASLNGKKIGSFGTVSILSFAGNKILTTGEGGALCTDSKQLYEKIKLIRSHGRQLHSGYFSSMHDHDYHSLGYNWRMSSITAALGLSQ</sequence>
<dbReference type="GO" id="GO:0008483">
    <property type="term" value="F:transaminase activity"/>
    <property type="evidence" value="ECO:0007669"/>
    <property type="project" value="TreeGrafter"/>
</dbReference>
<dbReference type="AlphaFoldDB" id="A0A382QGV5"/>
<reference evidence="1" key="1">
    <citation type="submission" date="2018-05" db="EMBL/GenBank/DDBJ databases">
        <authorList>
            <person name="Lanie J.A."/>
            <person name="Ng W.-L."/>
            <person name="Kazmierczak K.M."/>
            <person name="Andrzejewski T.M."/>
            <person name="Davidsen T.M."/>
            <person name="Wayne K.J."/>
            <person name="Tettelin H."/>
            <person name="Glass J.I."/>
            <person name="Rusch D."/>
            <person name="Podicherti R."/>
            <person name="Tsui H.-C.T."/>
            <person name="Winkler M.E."/>
        </authorList>
    </citation>
    <scope>NUCLEOTIDE SEQUENCE</scope>
</reference>
<dbReference type="EMBL" id="UINC01114114">
    <property type="protein sequence ID" value="SVC84198.1"/>
    <property type="molecule type" value="Genomic_DNA"/>
</dbReference>
<protein>
    <recommendedName>
        <fullName evidence="2">Aminotransferase DegT</fullName>
    </recommendedName>
</protein>
<dbReference type="InterPro" id="IPR015424">
    <property type="entry name" value="PyrdxlP-dep_Trfase"/>
</dbReference>
<dbReference type="InterPro" id="IPR000653">
    <property type="entry name" value="DegT/StrS_aminotransferase"/>
</dbReference>
<dbReference type="PANTHER" id="PTHR30244:SF34">
    <property type="entry name" value="DTDP-4-AMINO-4,6-DIDEOXYGALACTOSE TRANSAMINASE"/>
    <property type="match status" value="1"/>
</dbReference>
<dbReference type="SUPFAM" id="SSF53383">
    <property type="entry name" value="PLP-dependent transferases"/>
    <property type="match status" value="1"/>
</dbReference>
<dbReference type="GO" id="GO:0030170">
    <property type="term" value="F:pyridoxal phosphate binding"/>
    <property type="evidence" value="ECO:0007669"/>
    <property type="project" value="TreeGrafter"/>
</dbReference>
<dbReference type="Pfam" id="PF01041">
    <property type="entry name" value="DegT_DnrJ_EryC1"/>
    <property type="match status" value="1"/>
</dbReference>
<evidence type="ECO:0008006" key="2">
    <source>
        <dbReference type="Google" id="ProtNLM"/>
    </source>
</evidence>
<proteinExistence type="predicted"/>
<evidence type="ECO:0000313" key="1">
    <source>
        <dbReference type="EMBL" id="SVC84198.1"/>
    </source>
</evidence>
<dbReference type="CDD" id="cd00616">
    <property type="entry name" value="AHBA_syn"/>
    <property type="match status" value="1"/>
</dbReference>
<organism evidence="1">
    <name type="scientific">marine metagenome</name>
    <dbReference type="NCBI Taxonomy" id="408172"/>
    <lineage>
        <taxon>unclassified sequences</taxon>
        <taxon>metagenomes</taxon>
        <taxon>ecological metagenomes</taxon>
    </lineage>
</organism>
<dbReference type="PANTHER" id="PTHR30244">
    <property type="entry name" value="TRANSAMINASE"/>
    <property type="match status" value="1"/>
</dbReference>
<feature type="non-terminal residue" evidence="1">
    <location>
        <position position="258"/>
    </location>
</feature>
<name>A0A382QGV5_9ZZZZ</name>
<gene>
    <name evidence="1" type="ORF">METZ01_LOCUS337052</name>
</gene>
<dbReference type="Gene3D" id="3.40.640.10">
    <property type="entry name" value="Type I PLP-dependent aspartate aminotransferase-like (Major domain)"/>
    <property type="match status" value="1"/>
</dbReference>
<accession>A0A382QGV5</accession>
<dbReference type="InterPro" id="IPR015421">
    <property type="entry name" value="PyrdxlP-dep_Trfase_major"/>
</dbReference>
<dbReference type="GO" id="GO:0000271">
    <property type="term" value="P:polysaccharide biosynthetic process"/>
    <property type="evidence" value="ECO:0007669"/>
    <property type="project" value="TreeGrafter"/>
</dbReference>